<dbReference type="GO" id="GO:0005506">
    <property type="term" value="F:iron ion binding"/>
    <property type="evidence" value="ECO:0007669"/>
    <property type="project" value="InterPro"/>
</dbReference>
<dbReference type="PANTHER" id="PTHR46696">
    <property type="entry name" value="P450, PUTATIVE (EUROFUNG)-RELATED"/>
    <property type="match status" value="1"/>
</dbReference>
<organism evidence="9 10">
    <name type="scientific">Streptomyces naganishii JCM 4654</name>
    <dbReference type="NCBI Taxonomy" id="1306179"/>
    <lineage>
        <taxon>Bacteria</taxon>
        <taxon>Bacillati</taxon>
        <taxon>Actinomycetota</taxon>
        <taxon>Actinomycetes</taxon>
        <taxon>Kitasatosporales</taxon>
        <taxon>Streptomycetaceae</taxon>
        <taxon>Streptomyces</taxon>
    </lineage>
</organism>
<dbReference type="PROSITE" id="PS00086">
    <property type="entry name" value="CYTOCHROME_P450"/>
    <property type="match status" value="1"/>
</dbReference>
<accession>A0A918Y577</accession>
<dbReference type="CDD" id="cd11031">
    <property type="entry name" value="Cyp158A-like"/>
    <property type="match status" value="1"/>
</dbReference>
<evidence type="ECO:0000256" key="7">
    <source>
        <dbReference type="RuleBase" id="RU000461"/>
    </source>
</evidence>
<evidence type="ECO:0000256" key="2">
    <source>
        <dbReference type="ARBA" id="ARBA00022617"/>
    </source>
</evidence>
<dbReference type="GO" id="GO:0016705">
    <property type="term" value="F:oxidoreductase activity, acting on paired donors, with incorporation or reduction of molecular oxygen"/>
    <property type="evidence" value="ECO:0007669"/>
    <property type="project" value="InterPro"/>
</dbReference>
<evidence type="ECO:0000256" key="3">
    <source>
        <dbReference type="ARBA" id="ARBA00022723"/>
    </source>
</evidence>
<dbReference type="InterPro" id="IPR001128">
    <property type="entry name" value="Cyt_P450"/>
</dbReference>
<dbReference type="EMBL" id="BMVF01000008">
    <property type="protein sequence ID" value="GHD90582.1"/>
    <property type="molecule type" value="Genomic_DNA"/>
</dbReference>
<feature type="compositionally biased region" description="Low complexity" evidence="8">
    <location>
        <begin position="74"/>
        <end position="88"/>
    </location>
</feature>
<protein>
    <submittedName>
        <fullName evidence="9">Cytochrome P450</fullName>
    </submittedName>
</protein>
<evidence type="ECO:0000256" key="1">
    <source>
        <dbReference type="ARBA" id="ARBA00010617"/>
    </source>
</evidence>
<comment type="caution">
    <text evidence="9">The sequence shown here is derived from an EMBL/GenBank/DDBJ whole genome shotgun (WGS) entry which is preliminary data.</text>
</comment>
<proteinExistence type="inferred from homology"/>
<dbReference type="Pfam" id="PF00067">
    <property type="entry name" value="p450"/>
    <property type="match status" value="1"/>
</dbReference>
<evidence type="ECO:0000313" key="10">
    <source>
        <dbReference type="Proteomes" id="UP000608955"/>
    </source>
</evidence>
<dbReference type="GO" id="GO:0020037">
    <property type="term" value="F:heme binding"/>
    <property type="evidence" value="ECO:0007669"/>
    <property type="project" value="InterPro"/>
</dbReference>
<evidence type="ECO:0000256" key="5">
    <source>
        <dbReference type="ARBA" id="ARBA00023004"/>
    </source>
</evidence>
<evidence type="ECO:0000313" key="9">
    <source>
        <dbReference type="EMBL" id="GHD90582.1"/>
    </source>
</evidence>
<keyword evidence="10" id="KW-1185">Reference proteome</keyword>
<keyword evidence="5 7" id="KW-0408">Iron</keyword>
<evidence type="ECO:0000256" key="8">
    <source>
        <dbReference type="SAM" id="MobiDB-lite"/>
    </source>
</evidence>
<dbReference type="GO" id="GO:0004497">
    <property type="term" value="F:monooxygenase activity"/>
    <property type="evidence" value="ECO:0007669"/>
    <property type="project" value="UniProtKB-KW"/>
</dbReference>
<keyword evidence="4 7" id="KW-0560">Oxidoreductase</keyword>
<feature type="region of interest" description="Disordered" evidence="8">
    <location>
        <begin position="72"/>
        <end position="100"/>
    </location>
</feature>
<comment type="similarity">
    <text evidence="1 7">Belongs to the cytochrome P450 family.</text>
</comment>
<dbReference type="Gene3D" id="1.10.630.10">
    <property type="entry name" value="Cytochrome P450"/>
    <property type="match status" value="1"/>
</dbReference>
<dbReference type="RefSeq" id="WP_229865357.1">
    <property type="nucleotide sequence ID" value="NZ_BMVF01000008.1"/>
</dbReference>
<dbReference type="InterPro" id="IPR002397">
    <property type="entry name" value="Cyt_P450_B"/>
</dbReference>
<dbReference type="Proteomes" id="UP000608955">
    <property type="component" value="Unassembled WGS sequence"/>
</dbReference>
<dbReference type="AlphaFoldDB" id="A0A918Y577"/>
<dbReference type="PRINTS" id="PR00385">
    <property type="entry name" value="P450"/>
</dbReference>
<dbReference type="PRINTS" id="PR00359">
    <property type="entry name" value="BP450"/>
</dbReference>
<reference evidence="9" key="2">
    <citation type="submission" date="2020-09" db="EMBL/GenBank/DDBJ databases">
        <authorList>
            <person name="Sun Q."/>
            <person name="Ohkuma M."/>
        </authorList>
    </citation>
    <scope>NUCLEOTIDE SEQUENCE</scope>
    <source>
        <strain evidence="9">JCM 4654</strain>
    </source>
</reference>
<reference evidence="9" key="1">
    <citation type="journal article" date="2014" name="Int. J. Syst. Evol. Microbiol.">
        <title>Complete genome sequence of Corynebacterium casei LMG S-19264T (=DSM 44701T), isolated from a smear-ripened cheese.</title>
        <authorList>
            <consortium name="US DOE Joint Genome Institute (JGI-PGF)"/>
            <person name="Walter F."/>
            <person name="Albersmeier A."/>
            <person name="Kalinowski J."/>
            <person name="Ruckert C."/>
        </authorList>
    </citation>
    <scope>NUCLEOTIDE SEQUENCE</scope>
    <source>
        <strain evidence="9">JCM 4654</strain>
    </source>
</reference>
<evidence type="ECO:0000256" key="6">
    <source>
        <dbReference type="ARBA" id="ARBA00023033"/>
    </source>
</evidence>
<dbReference type="InterPro" id="IPR017972">
    <property type="entry name" value="Cyt_P450_CS"/>
</dbReference>
<keyword evidence="3 7" id="KW-0479">Metal-binding</keyword>
<dbReference type="SUPFAM" id="SSF48264">
    <property type="entry name" value="Cytochrome P450"/>
    <property type="match status" value="1"/>
</dbReference>
<evidence type="ECO:0000256" key="4">
    <source>
        <dbReference type="ARBA" id="ARBA00023002"/>
    </source>
</evidence>
<keyword evidence="6 7" id="KW-0503">Monooxygenase</keyword>
<dbReference type="PANTHER" id="PTHR46696:SF6">
    <property type="entry name" value="P450, PUTATIVE (EUROFUNG)-RELATED"/>
    <property type="match status" value="1"/>
</dbReference>
<dbReference type="InterPro" id="IPR036396">
    <property type="entry name" value="Cyt_P450_sf"/>
</dbReference>
<keyword evidence="2 7" id="KW-0349">Heme</keyword>
<dbReference type="FunFam" id="1.10.630.10:FF:000018">
    <property type="entry name" value="Cytochrome P450 monooxygenase"/>
    <property type="match status" value="1"/>
</dbReference>
<gene>
    <name evidence="9" type="ORF">GCM10010508_35880</name>
</gene>
<name>A0A918Y577_9ACTN</name>
<sequence length="407" mass="44335">MSDDTQDAVSGDQPGEDLRFPFEQAELFEPPPQWGRLRGTCPVARAELPTGDRAWLVTRYEDVRSVLNDPRLSRAAATRPGAPRLGPARPEPDSIMAMDPPDHTRLRRLLAPAFTGRRAELLRPRIERTAERLLDHMAELGPPADLVEHLTRPLPIITICELLGVPERDRESFKEWTDTALSLAPHAAGAVTGARQRLADYLRHLIAEKQQTPGDDLLGSLIAARDEDRLRPAELVTVAATLITAGYHTVANSLANSVLALLRHPGQLEPLRGAGQFPAGAVEELLRWTPGPVSGGTIRIATEELKIGTTVVRPGEAVIPSTASANRDRAAFPDADRLDLTREGARHIAFGHGIHRCLGAPLARVELQVAFSALLRRFPGLRLAVAEEELTWGTGMIRGVSALPVAW</sequence>